<keyword evidence="6" id="KW-0175">Coiled coil</keyword>
<keyword evidence="5" id="KW-0472">Membrane</keyword>
<dbReference type="InterPro" id="IPR050739">
    <property type="entry name" value="MFP"/>
</dbReference>
<dbReference type="InterPro" id="IPR058982">
    <property type="entry name" value="Beta-barrel_AprE"/>
</dbReference>
<accession>A0A5P8WBU2</accession>
<gene>
    <name evidence="8" type="ORF">GXM_07578</name>
</gene>
<evidence type="ECO:0000256" key="3">
    <source>
        <dbReference type="ARBA" id="ARBA00022692"/>
    </source>
</evidence>
<sequence>MRFWITPQSSPQKSSLTQFIIMVSQSNSVFIPQAEENDFLPPLGNWTTAGGIVALVTVTIAVAVASVTKYKVTVQAQANLRPAGELRLVQAATEGPVMRIFVKENQVVKTGDAIATIDDSRLQTKKSQLESSIGQTKLQLVQINAQIHALNNQVIAQTDSSNRGVAAAEAELSSRKRDYQDKLITTVSDVQEAFANVKAATASLKAAETKRNRYENVAKVGALSQDQFEEVQLAVRQQEQALLAAKAKLQSLQAALNPTQAQIAIAYNRIAQEKATGQANIATLNKETNALIQQQIEMQKQFEHDSRELKQVNIEIKETIISATADGVISKLNLRNPGQTLRPGEEIAQIVPTSAPLVIKAVVGTEDKSKLKPGQNVQMRVSACPYPDYGTLKGKVKSISPDAFFPAANNGGAIATNPKAGAFYEVTIEPQSLSLGRGNKQCSIQMGMEGKVDIISKQETVLQLFLRKARLIVDG</sequence>
<dbReference type="PANTHER" id="PTHR30386">
    <property type="entry name" value="MEMBRANE FUSION SUBUNIT OF EMRAB-TOLC MULTIDRUG EFFLUX PUMP"/>
    <property type="match status" value="1"/>
</dbReference>
<evidence type="ECO:0000259" key="7">
    <source>
        <dbReference type="Pfam" id="PF26002"/>
    </source>
</evidence>
<dbReference type="Gene3D" id="2.40.30.170">
    <property type="match status" value="1"/>
</dbReference>
<evidence type="ECO:0000313" key="8">
    <source>
        <dbReference type="EMBL" id="QFS50084.1"/>
    </source>
</evidence>
<evidence type="ECO:0000256" key="5">
    <source>
        <dbReference type="ARBA" id="ARBA00023136"/>
    </source>
</evidence>
<dbReference type="PRINTS" id="PR01490">
    <property type="entry name" value="RTXTOXIND"/>
</dbReference>
<reference evidence="8 9" key="1">
    <citation type="submission" date="2019-10" db="EMBL/GenBank/DDBJ databases">
        <title>Genomic and transcriptomic insights into the perfect genentic adaptation of a filamentous nitrogen-fixing cyanobacterium to rice fields.</title>
        <authorList>
            <person name="Chen Z."/>
        </authorList>
    </citation>
    <scope>NUCLEOTIDE SEQUENCE [LARGE SCALE GENOMIC DNA]</scope>
    <source>
        <strain evidence="8">CCNUC1</strain>
    </source>
</reference>
<protein>
    <submittedName>
        <fullName evidence="8">HlyD family secretion protein</fullName>
    </submittedName>
</protein>
<evidence type="ECO:0000256" key="4">
    <source>
        <dbReference type="ARBA" id="ARBA00022989"/>
    </source>
</evidence>
<feature type="coiled-coil region" evidence="6">
    <location>
        <begin position="190"/>
        <end position="255"/>
    </location>
</feature>
<keyword evidence="4" id="KW-1133">Transmembrane helix</keyword>
<dbReference type="PANTHER" id="PTHR30386:SF26">
    <property type="entry name" value="TRANSPORT PROTEIN COMB"/>
    <property type="match status" value="1"/>
</dbReference>
<dbReference type="GO" id="GO:0016020">
    <property type="term" value="C:membrane"/>
    <property type="evidence" value="ECO:0007669"/>
    <property type="project" value="UniProtKB-SubCell"/>
</dbReference>
<dbReference type="AlphaFoldDB" id="A0A5P8WBU2"/>
<evidence type="ECO:0000256" key="2">
    <source>
        <dbReference type="ARBA" id="ARBA00009477"/>
    </source>
</evidence>
<keyword evidence="9" id="KW-1185">Reference proteome</keyword>
<dbReference type="KEGG" id="nsh:GXM_07578"/>
<keyword evidence="3" id="KW-0812">Transmembrane</keyword>
<feature type="domain" description="AprE-like beta-barrel" evidence="7">
    <location>
        <begin position="357"/>
        <end position="455"/>
    </location>
</feature>
<comment type="similarity">
    <text evidence="2">Belongs to the membrane fusion protein (MFP) (TC 8.A.1) family.</text>
</comment>
<dbReference type="Pfam" id="PF26002">
    <property type="entry name" value="Beta-barrel_AprE"/>
    <property type="match status" value="1"/>
</dbReference>
<proteinExistence type="inferred from homology"/>
<evidence type="ECO:0000256" key="1">
    <source>
        <dbReference type="ARBA" id="ARBA00004167"/>
    </source>
</evidence>
<dbReference type="EMBL" id="CP045227">
    <property type="protein sequence ID" value="QFS50084.1"/>
    <property type="molecule type" value="Genomic_DNA"/>
</dbReference>
<evidence type="ECO:0000256" key="6">
    <source>
        <dbReference type="SAM" id="Coils"/>
    </source>
</evidence>
<dbReference type="Proteomes" id="UP000326678">
    <property type="component" value="Chromosome Gxm2"/>
</dbReference>
<comment type="subcellular location">
    <subcellularLocation>
        <location evidence="1">Membrane</location>
        <topology evidence="1">Single-pass membrane protein</topology>
    </subcellularLocation>
</comment>
<evidence type="ECO:0000313" key="9">
    <source>
        <dbReference type="Proteomes" id="UP000326678"/>
    </source>
</evidence>
<dbReference type="Gene3D" id="2.40.50.100">
    <property type="match status" value="1"/>
</dbReference>
<organism evidence="8 9">
    <name type="scientific">Nostoc sphaeroides CCNUC1</name>
    <dbReference type="NCBI Taxonomy" id="2653204"/>
    <lineage>
        <taxon>Bacteria</taxon>
        <taxon>Bacillati</taxon>
        <taxon>Cyanobacteriota</taxon>
        <taxon>Cyanophyceae</taxon>
        <taxon>Nostocales</taxon>
        <taxon>Nostocaceae</taxon>
        <taxon>Nostoc</taxon>
    </lineage>
</organism>
<name>A0A5P8WBU2_9NOSO</name>